<dbReference type="GO" id="GO:0015420">
    <property type="term" value="F:ABC-type vitamin B12 transporter activity"/>
    <property type="evidence" value="ECO:0007669"/>
    <property type="project" value="UniProtKB-UniRule"/>
</dbReference>
<comment type="function">
    <text evidence="9">Converts cobyric acid to cobinamide by the addition of aminopropanol on the F carboxylic group.</text>
</comment>
<evidence type="ECO:0000313" key="10">
    <source>
        <dbReference type="EMBL" id="AHE99370.1"/>
    </source>
</evidence>
<dbReference type="KEGG" id="tti:THITH_14985"/>
<keyword evidence="11" id="KW-1185">Reference proteome</keyword>
<keyword evidence="8 9" id="KW-0472">Membrane</keyword>
<dbReference type="OrthoDB" id="9811967at2"/>
<evidence type="ECO:0000256" key="1">
    <source>
        <dbReference type="ARBA" id="ARBA00004651"/>
    </source>
</evidence>
<protein>
    <recommendedName>
        <fullName evidence="9">Cobalamin biosynthesis protein CobD</fullName>
    </recommendedName>
</protein>
<comment type="caution">
    <text evidence="9">Lacks conserved residue(s) required for the propagation of feature annotation.</text>
</comment>
<dbReference type="NCBIfam" id="TIGR00380">
    <property type="entry name" value="cobal_cbiB"/>
    <property type="match status" value="1"/>
</dbReference>
<dbReference type="PANTHER" id="PTHR34308">
    <property type="entry name" value="COBALAMIN BIOSYNTHESIS PROTEIN CBIB"/>
    <property type="match status" value="1"/>
</dbReference>
<evidence type="ECO:0000256" key="6">
    <source>
        <dbReference type="ARBA" id="ARBA00022692"/>
    </source>
</evidence>
<comment type="subcellular location">
    <subcellularLocation>
        <location evidence="1 9">Cell membrane</location>
        <topology evidence="1 9">Multi-pass membrane protein</topology>
    </subcellularLocation>
</comment>
<dbReference type="InterPro" id="IPR004485">
    <property type="entry name" value="Cobalamin_biosynth_CobD/CbiB"/>
</dbReference>
<comment type="pathway">
    <text evidence="2 9">Cofactor biosynthesis; adenosylcobalamin biosynthesis.</text>
</comment>
<keyword evidence="4 9" id="KW-1003">Cell membrane</keyword>
<dbReference type="GO" id="GO:0005886">
    <property type="term" value="C:plasma membrane"/>
    <property type="evidence" value="ECO:0007669"/>
    <property type="project" value="UniProtKB-SubCell"/>
</dbReference>
<accession>W0DR86</accession>
<evidence type="ECO:0000256" key="4">
    <source>
        <dbReference type="ARBA" id="ARBA00022475"/>
    </source>
</evidence>
<dbReference type="GO" id="GO:0009236">
    <property type="term" value="P:cobalamin biosynthetic process"/>
    <property type="evidence" value="ECO:0007669"/>
    <property type="project" value="UniProtKB-UniRule"/>
</dbReference>
<comment type="similarity">
    <text evidence="3 9">Belongs to the CobD/CbiB family.</text>
</comment>
<evidence type="ECO:0000256" key="5">
    <source>
        <dbReference type="ARBA" id="ARBA00022573"/>
    </source>
</evidence>
<feature type="transmembrane region" description="Helical" evidence="9">
    <location>
        <begin position="148"/>
        <end position="169"/>
    </location>
</feature>
<dbReference type="STRING" id="713585.THITH_14985"/>
<dbReference type="Pfam" id="PF03186">
    <property type="entry name" value="CobD_Cbib"/>
    <property type="match status" value="1"/>
</dbReference>
<dbReference type="EMBL" id="CP007029">
    <property type="protein sequence ID" value="AHE99370.1"/>
    <property type="molecule type" value="Genomic_DNA"/>
</dbReference>
<evidence type="ECO:0000256" key="9">
    <source>
        <dbReference type="HAMAP-Rule" id="MF_00024"/>
    </source>
</evidence>
<dbReference type="UniPathway" id="UPA00148"/>
<dbReference type="RefSeq" id="WP_006747087.1">
    <property type="nucleotide sequence ID" value="NZ_CP007029.1"/>
</dbReference>
<feature type="transmembrane region" description="Helical" evidence="9">
    <location>
        <begin position="288"/>
        <end position="308"/>
    </location>
</feature>
<keyword evidence="5 9" id="KW-0169">Cobalamin biosynthesis</keyword>
<gene>
    <name evidence="9" type="primary">cobD</name>
    <name evidence="10" type="ORF">THITH_14985</name>
</gene>
<keyword evidence="6 9" id="KW-0812">Transmembrane</keyword>
<evidence type="ECO:0000313" key="11">
    <source>
        <dbReference type="Proteomes" id="UP000005289"/>
    </source>
</evidence>
<name>W0DR86_9GAMM</name>
<dbReference type="HOGENOM" id="CLU_054212_1_0_6"/>
<reference evidence="10 11" key="1">
    <citation type="submission" date="2013-12" db="EMBL/GenBank/DDBJ databases">
        <authorList>
            <consortium name="DOE Joint Genome Institute"/>
            <person name="Muyzer G."/>
            <person name="Huntemann M."/>
            <person name="Han J."/>
            <person name="Chen A."/>
            <person name="Kyrpides N."/>
            <person name="Mavromatis K."/>
            <person name="Markowitz V."/>
            <person name="Palaniappan K."/>
            <person name="Ivanova N."/>
            <person name="Schaumberg A."/>
            <person name="Pati A."/>
            <person name="Liolios K."/>
            <person name="Nordberg H.P."/>
            <person name="Cantor M.N."/>
            <person name="Hua S.X."/>
            <person name="Woyke T."/>
        </authorList>
    </citation>
    <scope>NUCLEOTIDE SEQUENCE [LARGE SCALE GENOMIC DNA]</scope>
    <source>
        <strain evidence="10 11">ARh 1</strain>
    </source>
</reference>
<proteinExistence type="inferred from homology"/>
<dbReference type="Proteomes" id="UP000005289">
    <property type="component" value="Chromosome"/>
</dbReference>
<sequence length="311" mass="33571">MLLLWLSTVSAVLLDGRWGEPGRFHPLVGFGRLADWFEARLNRPRASRRFRQARGGLAVVLLVVPATALTFWLAGLPIIGPLFGILVLYLALGHRSLAEHARPVAEALAHGDAAAARQQAGMLVSRDLEAIDPAPATIESVLENGHDAVFGALFWFVLLGPAGAVLFRLGNTLDALWGYRTSRYRDFGRIAARLDDLLGYLPARLTALSYALVGNTRQALRCWRTQGGRWKSPNAGPVMAAGAGALGLQLGGLARYQGQWQRRADLGEGRRPAGPDIERALGLVRRSLLLWLAALTFATLLVEVGGHVGNA</sequence>
<dbReference type="AlphaFoldDB" id="W0DR86"/>
<keyword evidence="7 9" id="KW-1133">Transmembrane helix</keyword>
<organism evidence="10 11">
    <name type="scientific">Thioalkalivibrio paradoxus ARh 1</name>
    <dbReference type="NCBI Taxonomy" id="713585"/>
    <lineage>
        <taxon>Bacteria</taxon>
        <taxon>Pseudomonadati</taxon>
        <taxon>Pseudomonadota</taxon>
        <taxon>Gammaproteobacteria</taxon>
        <taxon>Chromatiales</taxon>
        <taxon>Ectothiorhodospiraceae</taxon>
        <taxon>Thioalkalivibrio</taxon>
    </lineage>
</organism>
<dbReference type="GO" id="GO:0048472">
    <property type="term" value="F:threonine-phosphate decarboxylase activity"/>
    <property type="evidence" value="ECO:0007669"/>
    <property type="project" value="InterPro"/>
</dbReference>
<evidence type="ECO:0000256" key="8">
    <source>
        <dbReference type="ARBA" id="ARBA00023136"/>
    </source>
</evidence>
<evidence type="ECO:0000256" key="7">
    <source>
        <dbReference type="ARBA" id="ARBA00022989"/>
    </source>
</evidence>
<evidence type="ECO:0000256" key="3">
    <source>
        <dbReference type="ARBA" id="ARBA00006263"/>
    </source>
</evidence>
<evidence type="ECO:0000256" key="2">
    <source>
        <dbReference type="ARBA" id="ARBA00004953"/>
    </source>
</evidence>
<dbReference type="PANTHER" id="PTHR34308:SF1">
    <property type="entry name" value="COBALAMIN BIOSYNTHESIS PROTEIN CBIB"/>
    <property type="match status" value="1"/>
</dbReference>
<dbReference type="HAMAP" id="MF_00024">
    <property type="entry name" value="CobD_CbiB"/>
    <property type="match status" value="1"/>
</dbReference>